<protein>
    <submittedName>
        <fullName evidence="1">Uncharacterized protein</fullName>
    </submittedName>
</protein>
<dbReference type="EMBL" id="CM046388">
    <property type="protein sequence ID" value="KAI8570512.1"/>
    <property type="molecule type" value="Genomic_DNA"/>
</dbReference>
<evidence type="ECO:0000313" key="2">
    <source>
        <dbReference type="Proteomes" id="UP001062846"/>
    </source>
</evidence>
<reference evidence="1" key="1">
    <citation type="submission" date="2022-02" db="EMBL/GenBank/DDBJ databases">
        <title>Plant Genome Project.</title>
        <authorList>
            <person name="Zhang R.-G."/>
        </authorList>
    </citation>
    <scope>NUCLEOTIDE SEQUENCE</scope>
    <source>
        <strain evidence="1">AT1</strain>
    </source>
</reference>
<evidence type="ECO:0000313" key="1">
    <source>
        <dbReference type="EMBL" id="KAI8570512.1"/>
    </source>
</evidence>
<gene>
    <name evidence="1" type="ORF">RHMOL_Rhmol01G0040300</name>
</gene>
<name>A0ACC0PZS6_RHOML</name>
<proteinExistence type="predicted"/>
<sequence>METYSQKSHKDYHSAVEKCSQVTTLISNAEKLEELIKNPPPSEADVEVAKLLVMEKGEAIAQLKAKANKETISAAVAN</sequence>
<dbReference type="Proteomes" id="UP001062846">
    <property type="component" value="Chromosome 1"/>
</dbReference>
<keyword evidence="2" id="KW-1185">Reference proteome</keyword>
<comment type="caution">
    <text evidence="1">The sequence shown here is derived from an EMBL/GenBank/DDBJ whole genome shotgun (WGS) entry which is preliminary data.</text>
</comment>
<organism evidence="1 2">
    <name type="scientific">Rhododendron molle</name>
    <name type="common">Chinese azalea</name>
    <name type="synonym">Azalea mollis</name>
    <dbReference type="NCBI Taxonomy" id="49168"/>
    <lineage>
        <taxon>Eukaryota</taxon>
        <taxon>Viridiplantae</taxon>
        <taxon>Streptophyta</taxon>
        <taxon>Embryophyta</taxon>
        <taxon>Tracheophyta</taxon>
        <taxon>Spermatophyta</taxon>
        <taxon>Magnoliopsida</taxon>
        <taxon>eudicotyledons</taxon>
        <taxon>Gunneridae</taxon>
        <taxon>Pentapetalae</taxon>
        <taxon>asterids</taxon>
        <taxon>Ericales</taxon>
        <taxon>Ericaceae</taxon>
        <taxon>Ericoideae</taxon>
        <taxon>Rhodoreae</taxon>
        <taxon>Rhododendron</taxon>
    </lineage>
</organism>
<accession>A0ACC0PZS6</accession>